<dbReference type="KEGG" id="wse:WALSEDRAFT_40243"/>
<dbReference type="EMBL" id="JH668241">
    <property type="protein sequence ID" value="EIM20259.1"/>
    <property type="molecule type" value="Genomic_DNA"/>
</dbReference>
<organism evidence="2 3">
    <name type="scientific">Wallemia mellicola (strain ATCC MYA-4683 / CBS 633.66)</name>
    <name type="common">Wallemia sebi (CBS 633.66)</name>
    <dbReference type="NCBI Taxonomy" id="671144"/>
    <lineage>
        <taxon>Eukaryota</taxon>
        <taxon>Fungi</taxon>
        <taxon>Dikarya</taxon>
        <taxon>Basidiomycota</taxon>
        <taxon>Wallemiomycotina</taxon>
        <taxon>Wallemiomycetes</taxon>
        <taxon>Wallemiales</taxon>
        <taxon>Wallemiaceae</taxon>
        <taxon>Wallemia</taxon>
    </lineage>
</organism>
<dbReference type="RefSeq" id="XP_006959747.1">
    <property type="nucleotide sequence ID" value="XM_006959685.1"/>
</dbReference>
<dbReference type="GeneID" id="18472163"/>
<dbReference type="InParanoid" id="I4Y8G7"/>
<dbReference type="Proteomes" id="UP000005242">
    <property type="component" value="Unassembled WGS sequence"/>
</dbReference>
<feature type="domain" description="25S rRNA (uridine-N(3))-methyltransferase BMT5-like" evidence="1">
    <location>
        <begin position="29"/>
        <end position="213"/>
    </location>
</feature>
<dbReference type="AlphaFoldDB" id="I4Y8G7"/>
<dbReference type="STRING" id="671144.I4Y8G7"/>
<dbReference type="OrthoDB" id="273345at2759"/>
<dbReference type="HOGENOM" id="CLU_035438_1_1_1"/>
<evidence type="ECO:0000313" key="2">
    <source>
        <dbReference type="EMBL" id="EIM20259.1"/>
    </source>
</evidence>
<dbReference type="OMA" id="DSRHYCF"/>
<dbReference type="Pfam" id="PF10354">
    <property type="entry name" value="BMT5-like"/>
    <property type="match status" value="1"/>
</dbReference>
<dbReference type="GO" id="GO:0070475">
    <property type="term" value="P:rRNA base methylation"/>
    <property type="evidence" value="ECO:0007669"/>
    <property type="project" value="InterPro"/>
</dbReference>
<dbReference type="PANTHER" id="PTHR11538">
    <property type="entry name" value="PHENYLALANYL-TRNA SYNTHETASE"/>
    <property type="match status" value="1"/>
</dbReference>
<reference evidence="2 3" key="1">
    <citation type="journal article" date="2012" name="Fungal Genet. Biol.">
        <title>The genome of the xerotolerant mold Wallemia sebi reveals adaptations to osmotic stress and suggests cryptic sexual reproduction.</title>
        <authorList>
            <person name="Padamsee M."/>
            <person name="Kumar T.K.A."/>
            <person name="Riley R."/>
            <person name="Binder M."/>
            <person name="Boyd A."/>
            <person name="Calvo A.M."/>
            <person name="Furukawa K."/>
            <person name="Hesse C."/>
            <person name="Hohmann S."/>
            <person name="James T.Y."/>
            <person name="LaButti K."/>
            <person name="Lapidus A."/>
            <person name="Lindquist E."/>
            <person name="Lucas S."/>
            <person name="Miller K."/>
            <person name="Shantappa S."/>
            <person name="Grigoriev I.V."/>
            <person name="Hibbett D.S."/>
            <person name="McLaughlin D.J."/>
            <person name="Spatafora J.W."/>
            <person name="Aime M.C."/>
        </authorList>
    </citation>
    <scope>NUCLEOTIDE SEQUENCE [LARGE SCALE GENOMIC DNA]</scope>
    <source>
        <strain evidence="3">ATCC MYA-4683 / CBS 633.66</strain>
    </source>
</reference>
<proteinExistence type="predicted"/>
<dbReference type="eggNOG" id="KOG4174">
    <property type="taxonomic scope" value="Eukaryota"/>
</dbReference>
<keyword evidence="3" id="KW-1185">Reference proteome</keyword>
<evidence type="ECO:0000259" key="1">
    <source>
        <dbReference type="Pfam" id="PF10354"/>
    </source>
</evidence>
<gene>
    <name evidence="2" type="ORF">WALSEDRAFT_40243</name>
</gene>
<sequence length="240" mass="27348">MKAQEKKSDKGKLSAKPDKIPFREDDTVLLVGEGNFSFTLSLVVDHQFEPGQLTSTAIDTEEEAYAKYDDCREIVDTLKSKGVRVLFQVDATRLDKCKELNGMKFNKIYFGFPHLGLGIKDQDRNVLVNQALILRFFASAQKFLTSGRKGVVVITLKQTKPYNLWNLAGLAKNPPIELPDTPTNKDKGKSVKYKILKSTSFNLDFYPKYAHKKTKSSEKNKVNYQEIRSYHFIVNDEEVI</sequence>
<name>I4Y8G7_WALMC</name>
<dbReference type="InterPro" id="IPR019446">
    <property type="entry name" value="BMT5-like"/>
</dbReference>
<dbReference type="GO" id="GO:0070042">
    <property type="term" value="F:rRNA (uridine-N3-)-methyltransferase activity"/>
    <property type="evidence" value="ECO:0007669"/>
    <property type="project" value="InterPro"/>
</dbReference>
<dbReference type="GO" id="GO:0005737">
    <property type="term" value="C:cytoplasm"/>
    <property type="evidence" value="ECO:0007669"/>
    <property type="project" value="TreeGrafter"/>
</dbReference>
<accession>I4Y8G7</accession>
<protein>
    <recommendedName>
        <fullName evidence="1">25S rRNA (uridine-N(3))-methyltransferase BMT5-like domain-containing protein</fullName>
    </recommendedName>
</protein>
<dbReference type="FunCoup" id="I4Y8G7">
    <property type="interactions" value="213"/>
</dbReference>
<evidence type="ECO:0000313" key="3">
    <source>
        <dbReference type="Proteomes" id="UP000005242"/>
    </source>
</evidence>
<dbReference type="PANTHER" id="PTHR11538:SF26">
    <property type="entry name" value="FERREDOXIN-FOLD ANTICODON-BINDING DOMAIN-CONTAINING PROTEIN 1"/>
    <property type="match status" value="1"/>
</dbReference>